<comment type="catalytic activity">
    <reaction evidence="7">
        <text>L-2,4-diaminobutanoate + 2-oxoglutarate = L-aspartate 4-semialdehyde + L-glutamate</text>
        <dbReference type="Rhea" id="RHEA:11160"/>
        <dbReference type="ChEBI" id="CHEBI:16810"/>
        <dbReference type="ChEBI" id="CHEBI:29985"/>
        <dbReference type="ChEBI" id="CHEBI:58761"/>
        <dbReference type="ChEBI" id="CHEBI:537519"/>
        <dbReference type="EC" id="2.6.1.76"/>
    </reaction>
</comment>
<dbReference type="Pfam" id="PF00202">
    <property type="entry name" value="Aminotran_3"/>
    <property type="match status" value="1"/>
</dbReference>
<dbReference type="InterPro" id="IPR015424">
    <property type="entry name" value="PyrdxlP-dep_Trfase"/>
</dbReference>
<dbReference type="Gene3D" id="3.90.1150.10">
    <property type="entry name" value="Aspartate Aminotransferase, domain 1"/>
    <property type="match status" value="1"/>
</dbReference>
<evidence type="ECO:0000256" key="8">
    <source>
        <dbReference type="RuleBase" id="RU003560"/>
    </source>
</evidence>
<organism evidence="9 10">
    <name type="scientific">Paraburkholderia silviterrae</name>
    <dbReference type="NCBI Taxonomy" id="2528715"/>
    <lineage>
        <taxon>Bacteria</taxon>
        <taxon>Pseudomonadati</taxon>
        <taxon>Pseudomonadota</taxon>
        <taxon>Betaproteobacteria</taxon>
        <taxon>Burkholderiales</taxon>
        <taxon>Burkholderiaceae</taxon>
        <taxon>Paraburkholderia</taxon>
    </lineage>
</organism>
<dbReference type="InterPro" id="IPR050103">
    <property type="entry name" value="Class-III_PLP-dep_AT"/>
</dbReference>
<comment type="caution">
    <text evidence="9">The sequence shown here is derived from an EMBL/GenBank/DDBJ whole genome shotgun (WGS) entry which is preliminary data.</text>
</comment>
<comment type="pathway">
    <text evidence="2">Amine and polyamine biosynthesis; ectoine biosynthesis; L-ectoine from L-aspartate 4-semialdehyde: step 1/3.</text>
</comment>
<dbReference type="SUPFAM" id="SSF53383">
    <property type="entry name" value="PLP-dependent transferases"/>
    <property type="match status" value="1"/>
</dbReference>
<dbReference type="InterPro" id="IPR005814">
    <property type="entry name" value="Aminotrans_3"/>
</dbReference>
<comment type="cofactor">
    <cofactor evidence="1">
        <name>pyridoxal 5'-phosphate</name>
        <dbReference type="ChEBI" id="CHEBI:597326"/>
    </cofactor>
</comment>
<evidence type="ECO:0000313" key="9">
    <source>
        <dbReference type="EMBL" id="TDG18683.1"/>
    </source>
</evidence>
<evidence type="ECO:0000256" key="4">
    <source>
        <dbReference type="ARBA" id="ARBA00014798"/>
    </source>
</evidence>
<dbReference type="RefSeq" id="WP_133199085.1">
    <property type="nucleotide sequence ID" value="NZ_JBHUCW010000018.1"/>
</dbReference>
<dbReference type="InterPro" id="IPR015421">
    <property type="entry name" value="PyrdxlP-dep_Trfase_major"/>
</dbReference>
<reference evidence="9 10" key="1">
    <citation type="submission" date="2019-03" db="EMBL/GenBank/DDBJ databases">
        <title>Paraburkholderia sp. 4M-K11, isolated from subtropical forest soil.</title>
        <authorList>
            <person name="Gao Z.-H."/>
            <person name="Qiu L.-H."/>
        </authorList>
    </citation>
    <scope>NUCLEOTIDE SEQUENCE [LARGE SCALE GENOMIC DNA]</scope>
    <source>
        <strain evidence="9 10">4M-K11</strain>
    </source>
</reference>
<keyword evidence="10" id="KW-1185">Reference proteome</keyword>
<dbReference type="PANTHER" id="PTHR11986">
    <property type="entry name" value="AMINOTRANSFERASE CLASS III"/>
    <property type="match status" value="1"/>
</dbReference>
<evidence type="ECO:0000256" key="2">
    <source>
        <dbReference type="ARBA" id="ARBA00004946"/>
    </source>
</evidence>
<evidence type="ECO:0000256" key="1">
    <source>
        <dbReference type="ARBA" id="ARBA00001933"/>
    </source>
</evidence>
<dbReference type="PIRSF" id="PIRSF000521">
    <property type="entry name" value="Transaminase_4ab_Lys_Orn"/>
    <property type="match status" value="1"/>
</dbReference>
<evidence type="ECO:0000256" key="7">
    <source>
        <dbReference type="ARBA" id="ARBA00049111"/>
    </source>
</evidence>
<dbReference type="AlphaFoldDB" id="A0A4R5M0L0"/>
<protein>
    <recommendedName>
        <fullName evidence="4">Diaminobutyrate--2-oxoglutarate transaminase</fullName>
        <ecNumber evidence="3">2.6.1.76</ecNumber>
    </recommendedName>
</protein>
<dbReference type="GO" id="GO:0030170">
    <property type="term" value="F:pyridoxal phosphate binding"/>
    <property type="evidence" value="ECO:0007669"/>
    <property type="project" value="InterPro"/>
</dbReference>
<dbReference type="EMBL" id="SMRP01000028">
    <property type="protein sequence ID" value="TDG18683.1"/>
    <property type="molecule type" value="Genomic_DNA"/>
</dbReference>
<dbReference type="PANTHER" id="PTHR11986:SF121">
    <property type="entry name" value="BLR3010 PROTEIN"/>
    <property type="match status" value="1"/>
</dbReference>
<dbReference type="GO" id="GO:0042802">
    <property type="term" value="F:identical protein binding"/>
    <property type="evidence" value="ECO:0007669"/>
    <property type="project" value="TreeGrafter"/>
</dbReference>
<dbReference type="FunFam" id="3.40.640.10:FF:000004">
    <property type="entry name" value="Acetylornithine aminotransferase"/>
    <property type="match status" value="1"/>
</dbReference>
<dbReference type="InterPro" id="IPR015422">
    <property type="entry name" value="PyrdxlP-dep_Trfase_small"/>
</dbReference>
<evidence type="ECO:0000256" key="6">
    <source>
        <dbReference type="ARBA" id="ARBA00022898"/>
    </source>
</evidence>
<proteinExistence type="inferred from homology"/>
<sequence length="421" mass="45511">MGTKTDEYERFVNPAWSDVVQLAGLNTKPVSASGSWITMQGGSRFLDFVSGYGAMPFGHHLPALLYRLSNDLHSPLPNLNPLGISFDAGALAAQLIELSGLPDGKVYFGSSGVEAVDAALKFAMVHTRRKGILTIGGGFHGLSHTATWLAGNSFWRRNLTPPPEDFKQVDFGDVAAIRAHLARKDVAAVLLEPVQGTAGARVWNREDLADIASECDLYGTVLIFDEILSGLGRTGDWFAYQTLRASPPQMVLLSKALTGGLFPVSAVLMRNSIYQSMFGREGAAKIHGSTFSGNRLGMRCGLHVLTLLRELKLRMNVCTQGERLRNGIEHAGASLGLRCDGIGLALSIRTTPECLRHLGDAVAARLWHALLNKNVLTIPAAHDPASIRLLPPLNVTASEIDFFIQAYEAALLDMQNEQEAT</sequence>
<keyword evidence="5 9" id="KW-0032">Aminotransferase</keyword>
<accession>A0A4R5M0L0</accession>
<evidence type="ECO:0000256" key="5">
    <source>
        <dbReference type="ARBA" id="ARBA00022576"/>
    </source>
</evidence>
<comment type="similarity">
    <text evidence="8">Belongs to the class-III pyridoxal-phosphate-dependent aminotransferase family.</text>
</comment>
<dbReference type="Proteomes" id="UP000295722">
    <property type="component" value="Unassembled WGS sequence"/>
</dbReference>
<evidence type="ECO:0000313" key="10">
    <source>
        <dbReference type="Proteomes" id="UP000295722"/>
    </source>
</evidence>
<dbReference type="EC" id="2.6.1.76" evidence="3"/>
<keyword evidence="6 8" id="KW-0663">Pyridoxal phosphate</keyword>
<evidence type="ECO:0000256" key="3">
    <source>
        <dbReference type="ARBA" id="ARBA00013155"/>
    </source>
</evidence>
<gene>
    <name evidence="9" type="ORF">EYW47_33385</name>
</gene>
<keyword evidence="9" id="KW-0808">Transferase</keyword>
<dbReference type="Gene3D" id="3.40.640.10">
    <property type="entry name" value="Type I PLP-dependent aspartate aminotransferase-like (Major domain)"/>
    <property type="match status" value="1"/>
</dbReference>
<dbReference type="GO" id="GO:0045303">
    <property type="term" value="F:diaminobutyrate-2-oxoglutarate transaminase activity"/>
    <property type="evidence" value="ECO:0007669"/>
    <property type="project" value="UniProtKB-EC"/>
</dbReference>
<name>A0A4R5M0L0_9BURK</name>
<dbReference type="OrthoDB" id="6953219at2"/>